<evidence type="ECO:0000256" key="6">
    <source>
        <dbReference type="ARBA" id="ARBA00038076"/>
    </source>
</evidence>
<gene>
    <name evidence="10" type="ORF">AXE65_11785</name>
</gene>
<reference evidence="10 11" key="1">
    <citation type="submission" date="2016-02" db="EMBL/GenBank/DDBJ databases">
        <authorList>
            <person name="Wen L."/>
            <person name="He K."/>
            <person name="Yang H."/>
        </authorList>
    </citation>
    <scope>NUCLEOTIDE SEQUENCE [LARGE SCALE GENOMIC DNA]</scope>
    <source>
        <strain evidence="10 11">CV58</strain>
    </source>
</reference>
<keyword evidence="3 7" id="KW-0812">Transmembrane</keyword>
<sequence>MSSLSRHVLRSTWSIRWRLLVIATICAATFGVVAGAYSSIKSLFDTVESIQVASSMADLELIISIEDANNLPDFSDLPGLASFHQRLMTPGLLPLTGGAKPAALLVSAKAADFSQINRLTLLQGRLPKAGEQGSVAIERNCAKYHRLAPGDTVTYKAGAASYPFEVVGVVQSPEYLVAPFNAAAYVPGNGSLCVLYADIGLMQERLGFAALNSLLFQVQAGTDSERFRQEAINRAQTRVAVDYALPRQEQFSQKFLELNLNTFKIFLPTVVAIFLLSATLVVFFLMLQWVREEQALIAMFLTLGYARRQVLFAYSLPVWLLLAVALLMGLGFAVMNMNAFGLNYADSVGMPPPELLLKPRYLLAALVALLLIILVGIGLPLRSVLQITPMDALREQGSSRESPLALKLVGMTRGLGGPFWFRYAVRSLLRNWRISAITTVAMAASVGITIAFYVSMTSIVQTSINNVQHDRWSQVVVLDAPWWDEDMEKLSQAVPGGRWLPFVRGGLQLRSASGLDNVLLLGFDPSEQVRTLRITDGRLLREGDQEALILDSKLAEKRHIKVGDTVGLRTRAQDYQATVVGLFSASTPGEALVPIGFAQTMLERQNQFTGVWLVEEPNTPPLDVSPLYQVPGVVTVTSKQEIIRAILQMSEHIYVIVHISAMTSIFVAILFAITSMSFAITGRSGEYGILRILGFRGASVGSLIYAETLILAFAAALLAVPLGFALASVLNQRLGSVWFEIDTLPTLWDYLRVLVPALLFIPLAALPAVRKVLRSEPVDTLKMRNFG</sequence>
<feature type="transmembrane region" description="Helical" evidence="7">
    <location>
        <begin position="750"/>
        <end position="769"/>
    </location>
</feature>
<dbReference type="InterPro" id="IPR025857">
    <property type="entry name" value="MacB_PCD"/>
</dbReference>
<dbReference type="PANTHER" id="PTHR30572:SF4">
    <property type="entry name" value="ABC TRANSPORTER PERMEASE YTRF"/>
    <property type="match status" value="1"/>
</dbReference>
<dbReference type="GO" id="GO:0022857">
    <property type="term" value="F:transmembrane transporter activity"/>
    <property type="evidence" value="ECO:0007669"/>
    <property type="project" value="TreeGrafter"/>
</dbReference>
<evidence type="ECO:0000313" key="11">
    <source>
        <dbReference type="Proteomes" id="UP000072660"/>
    </source>
</evidence>
<evidence type="ECO:0000259" key="8">
    <source>
        <dbReference type="Pfam" id="PF02687"/>
    </source>
</evidence>
<feature type="transmembrane region" description="Helical" evidence="7">
    <location>
        <begin position="432"/>
        <end position="454"/>
    </location>
</feature>
<feature type="transmembrane region" description="Helical" evidence="7">
    <location>
        <begin position="361"/>
        <end position="381"/>
    </location>
</feature>
<dbReference type="Pfam" id="PF02687">
    <property type="entry name" value="FtsX"/>
    <property type="match status" value="2"/>
</dbReference>
<dbReference type="InterPro" id="IPR050250">
    <property type="entry name" value="Macrolide_Exporter_MacB"/>
</dbReference>
<dbReference type="OrthoDB" id="5137249at2"/>
<feature type="domain" description="MacB-like periplasmic core" evidence="9">
    <location>
        <begin position="436"/>
        <end position="605"/>
    </location>
</feature>
<evidence type="ECO:0000256" key="3">
    <source>
        <dbReference type="ARBA" id="ARBA00022692"/>
    </source>
</evidence>
<comment type="caution">
    <text evidence="10">The sequence shown here is derived from an EMBL/GenBank/DDBJ whole genome shotgun (WGS) entry which is preliminary data.</text>
</comment>
<dbReference type="Proteomes" id="UP000072660">
    <property type="component" value="Unassembled WGS sequence"/>
</dbReference>
<feature type="domain" description="MacB-like periplasmic core" evidence="9">
    <location>
        <begin position="25"/>
        <end position="231"/>
    </location>
</feature>
<proteinExistence type="inferred from homology"/>
<feature type="domain" description="ABC3 transporter permease C-terminal" evidence="8">
    <location>
        <begin position="663"/>
        <end position="777"/>
    </location>
</feature>
<evidence type="ECO:0000259" key="9">
    <source>
        <dbReference type="Pfam" id="PF12704"/>
    </source>
</evidence>
<protein>
    <recommendedName>
        <fullName evidence="12">ABC transporter permease</fullName>
    </recommendedName>
</protein>
<feature type="transmembrane region" description="Helical" evidence="7">
    <location>
        <begin position="311"/>
        <end position="334"/>
    </location>
</feature>
<keyword evidence="4 7" id="KW-1133">Transmembrane helix</keyword>
<dbReference type="RefSeq" id="WP_068388309.1">
    <property type="nucleotide sequence ID" value="NZ_LSZO01000067.1"/>
</dbReference>
<evidence type="ECO:0000256" key="4">
    <source>
        <dbReference type="ARBA" id="ARBA00022989"/>
    </source>
</evidence>
<name>A0A139SWL2_9GAMM</name>
<evidence type="ECO:0000256" key="1">
    <source>
        <dbReference type="ARBA" id="ARBA00004651"/>
    </source>
</evidence>
<evidence type="ECO:0008006" key="12">
    <source>
        <dbReference type="Google" id="ProtNLM"/>
    </source>
</evidence>
<keyword evidence="11" id="KW-1185">Reference proteome</keyword>
<dbReference type="EMBL" id="LSZO01000067">
    <property type="protein sequence ID" value="KXU38812.1"/>
    <property type="molecule type" value="Genomic_DNA"/>
</dbReference>
<evidence type="ECO:0000256" key="5">
    <source>
        <dbReference type="ARBA" id="ARBA00023136"/>
    </source>
</evidence>
<accession>A0A139SWL2</accession>
<organism evidence="10 11">
    <name type="scientific">Ventosimonas gracilis</name>
    <dbReference type="NCBI Taxonomy" id="1680762"/>
    <lineage>
        <taxon>Bacteria</taxon>
        <taxon>Pseudomonadati</taxon>
        <taxon>Pseudomonadota</taxon>
        <taxon>Gammaproteobacteria</taxon>
        <taxon>Pseudomonadales</taxon>
        <taxon>Ventosimonadaceae</taxon>
        <taxon>Ventosimonas</taxon>
    </lineage>
</organism>
<feature type="transmembrane region" description="Helical" evidence="7">
    <location>
        <begin position="703"/>
        <end position="730"/>
    </location>
</feature>
<dbReference type="GO" id="GO:0005886">
    <property type="term" value="C:plasma membrane"/>
    <property type="evidence" value="ECO:0007669"/>
    <property type="project" value="UniProtKB-SubCell"/>
</dbReference>
<evidence type="ECO:0000256" key="2">
    <source>
        <dbReference type="ARBA" id="ARBA00022475"/>
    </source>
</evidence>
<feature type="domain" description="ABC3 transporter permease C-terminal" evidence="8">
    <location>
        <begin position="270"/>
        <end position="389"/>
    </location>
</feature>
<feature type="transmembrane region" description="Helical" evidence="7">
    <location>
        <begin position="265"/>
        <end position="290"/>
    </location>
</feature>
<keyword evidence="2" id="KW-1003">Cell membrane</keyword>
<comment type="similarity">
    <text evidence="6">Belongs to the ABC-4 integral membrane protein family.</text>
</comment>
<keyword evidence="5 7" id="KW-0472">Membrane</keyword>
<comment type="subcellular location">
    <subcellularLocation>
        <location evidence="1">Cell membrane</location>
        <topology evidence="1">Multi-pass membrane protein</topology>
    </subcellularLocation>
</comment>
<dbReference type="Pfam" id="PF12704">
    <property type="entry name" value="MacB_PCD"/>
    <property type="match status" value="2"/>
</dbReference>
<dbReference type="InterPro" id="IPR003838">
    <property type="entry name" value="ABC3_permease_C"/>
</dbReference>
<feature type="transmembrane region" description="Helical" evidence="7">
    <location>
        <begin position="653"/>
        <end position="682"/>
    </location>
</feature>
<dbReference type="AlphaFoldDB" id="A0A139SWL2"/>
<evidence type="ECO:0000313" key="10">
    <source>
        <dbReference type="EMBL" id="KXU38812.1"/>
    </source>
</evidence>
<dbReference type="PANTHER" id="PTHR30572">
    <property type="entry name" value="MEMBRANE COMPONENT OF TRANSPORTER-RELATED"/>
    <property type="match status" value="1"/>
</dbReference>
<evidence type="ECO:0000256" key="7">
    <source>
        <dbReference type="SAM" id="Phobius"/>
    </source>
</evidence>